<evidence type="ECO:0000313" key="3">
    <source>
        <dbReference type="Proteomes" id="UP000887013"/>
    </source>
</evidence>
<dbReference type="Proteomes" id="UP000887013">
    <property type="component" value="Unassembled WGS sequence"/>
</dbReference>
<dbReference type="EMBL" id="BMAW01062026">
    <property type="protein sequence ID" value="GFT34093.1"/>
    <property type="molecule type" value="Genomic_DNA"/>
</dbReference>
<dbReference type="OrthoDB" id="6472853at2759"/>
<name>A0A8X6TPW8_NEPPI</name>
<dbReference type="EMBL" id="BMAW01016384">
    <property type="protein sequence ID" value="GFT48773.1"/>
    <property type="molecule type" value="Genomic_DNA"/>
</dbReference>
<protein>
    <submittedName>
        <fullName evidence="1">Uncharacterized protein</fullName>
    </submittedName>
</protein>
<evidence type="ECO:0000313" key="2">
    <source>
        <dbReference type="EMBL" id="GFT48773.1"/>
    </source>
</evidence>
<organism evidence="1 3">
    <name type="scientific">Nephila pilipes</name>
    <name type="common">Giant wood spider</name>
    <name type="synonym">Nephila maculata</name>
    <dbReference type="NCBI Taxonomy" id="299642"/>
    <lineage>
        <taxon>Eukaryota</taxon>
        <taxon>Metazoa</taxon>
        <taxon>Ecdysozoa</taxon>
        <taxon>Arthropoda</taxon>
        <taxon>Chelicerata</taxon>
        <taxon>Arachnida</taxon>
        <taxon>Araneae</taxon>
        <taxon>Araneomorphae</taxon>
        <taxon>Entelegynae</taxon>
        <taxon>Araneoidea</taxon>
        <taxon>Nephilidae</taxon>
        <taxon>Nephila</taxon>
    </lineage>
</organism>
<proteinExistence type="predicted"/>
<sequence length="135" mass="16187">MNRVIINVELMDFYFAYGPDNRDECSLVWLYRERYPTKPLPNHQIFACVYKSLVGPYILPHELMLLSITFFIKKFFRKWLTIPSHMFDAECGFNMIRCHLITQDAYEIIWIGHAMKRAVYDTPINSEWTWQTVVI</sequence>
<gene>
    <name evidence="1" type="ORF">NPIL_482781</name>
    <name evidence="2" type="ORF">NPIL_50421</name>
</gene>
<dbReference type="AlphaFoldDB" id="A0A8X6TPW8"/>
<reference evidence="1" key="1">
    <citation type="submission" date="2020-08" db="EMBL/GenBank/DDBJ databases">
        <title>Multicomponent nature underlies the extraordinary mechanical properties of spider dragline silk.</title>
        <authorList>
            <person name="Kono N."/>
            <person name="Nakamura H."/>
            <person name="Mori M."/>
            <person name="Yoshida Y."/>
            <person name="Ohtoshi R."/>
            <person name="Malay A.D."/>
            <person name="Moran D.A.P."/>
            <person name="Tomita M."/>
            <person name="Numata K."/>
            <person name="Arakawa K."/>
        </authorList>
    </citation>
    <scope>NUCLEOTIDE SEQUENCE</scope>
</reference>
<comment type="caution">
    <text evidence="1">The sequence shown here is derived from an EMBL/GenBank/DDBJ whole genome shotgun (WGS) entry which is preliminary data.</text>
</comment>
<keyword evidence="3" id="KW-1185">Reference proteome</keyword>
<accession>A0A8X6TPW8</accession>
<evidence type="ECO:0000313" key="1">
    <source>
        <dbReference type="EMBL" id="GFT34093.1"/>
    </source>
</evidence>